<dbReference type="SUPFAM" id="SSF48065">
    <property type="entry name" value="DBL homology domain (DH-domain)"/>
    <property type="match status" value="1"/>
</dbReference>
<dbReference type="SMART" id="SM00325">
    <property type="entry name" value="RhoGEF"/>
    <property type="match status" value="1"/>
</dbReference>
<sequence>MNQIFKANSELLLSLQTKFKNWDENQTIGEVLCAMAPWLRVYNEYLVTFDDALAALQNKNKVLQQIMESGSTHPINSRHLPLQAFLIEPVQRLPRYPLLIKALIKLTPQNHPDYAFLDKADKEFSEIASIMDEAIESSRNATKIVELQNSFLDLTIVQPHRIYVCEIEVLWSIEKDSKKTQAKMYMFNDAILIADKKLFPTLPEEVSIGDIPDSDSFSVHLNIKNPPYTADLIAETTEDAKKKWMRKYSSVMDKLLLSPRGLKKL</sequence>
<dbReference type="GO" id="GO:0005737">
    <property type="term" value="C:cytoplasm"/>
    <property type="evidence" value="ECO:0007669"/>
    <property type="project" value="TreeGrafter"/>
</dbReference>
<dbReference type="InterPro" id="IPR035899">
    <property type="entry name" value="DBL_dom_sf"/>
</dbReference>
<dbReference type="InterPro" id="IPR000219">
    <property type="entry name" value="DH_dom"/>
</dbReference>
<accession>A0A6B2LE31</accession>
<proteinExistence type="predicted"/>
<organism evidence="2">
    <name type="scientific">Arcella intermedia</name>
    <dbReference type="NCBI Taxonomy" id="1963864"/>
    <lineage>
        <taxon>Eukaryota</taxon>
        <taxon>Amoebozoa</taxon>
        <taxon>Tubulinea</taxon>
        <taxon>Elardia</taxon>
        <taxon>Arcellinida</taxon>
        <taxon>Sphaerothecina</taxon>
        <taxon>Arcellidae</taxon>
        <taxon>Arcella</taxon>
    </lineage>
</organism>
<evidence type="ECO:0000313" key="2">
    <source>
        <dbReference type="EMBL" id="NDV35081.1"/>
    </source>
</evidence>
<evidence type="ECO:0000259" key="1">
    <source>
        <dbReference type="PROSITE" id="PS50010"/>
    </source>
</evidence>
<dbReference type="GO" id="GO:0005085">
    <property type="term" value="F:guanyl-nucleotide exchange factor activity"/>
    <property type="evidence" value="ECO:0007669"/>
    <property type="project" value="InterPro"/>
</dbReference>
<reference evidence="2" key="1">
    <citation type="journal article" date="2020" name="J. Eukaryot. Microbiol.">
        <title>De novo Sequencing, Assembly and Annotation of the Transcriptome for the Free-Living Testate Amoeba Arcella intermedia.</title>
        <authorList>
            <person name="Ribeiro G.M."/>
            <person name="Porfirio-Sousa A.L."/>
            <person name="Maurer-Alcala X.X."/>
            <person name="Katz L.A."/>
            <person name="Lahr D.J.G."/>
        </authorList>
    </citation>
    <scope>NUCLEOTIDE SEQUENCE</scope>
</reference>
<dbReference type="PANTHER" id="PTHR12673:SF263">
    <property type="entry name" value="PLECKSTRIN DOMAIN-CONTAINING PROTEIN"/>
    <property type="match status" value="1"/>
</dbReference>
<protein>
    <recommendedName>
        <fullName evidence="1">DH domain-containing protein</fullName>
    </recommendedName>
</protein>
<dbReference type="PANTHER" id="PTHR12673">
    <property type="entry name" value="FACIOGENITAL DYSPLASIA PROTEIN"/>
    <property type="match status" value="1"/>
</dbReference>
<dbReference type="Gene3D" id="1.20.900.10">
    <property type="entry name" value="Dbl homology (DH) domain"/>
    <property type="match status" value="1"/>
</dbReference>
<feature type="domain" description="DH" evidence="1">
    <location>
        <begin position="1"/>
        <end position="134"/>
    </location>
</feature>
<dbReference type="InterPro" id="IPR051092">
    <property type="entry name" value="FYVE_RhoGEF_PH"/>
</dbReference>
<dbReference type="PROSITE" id="PS50010">
    <property type="entry name" value="DH_2"/>
    <property type="match status" value="1"/>
</dbReference>
<name>A0A6B2LE31_9EUKA</name>
<dbReference type="EMBL" id="GIBP01006112">
    <property type="protein sequence ID" value="NDV35081.1"/>
    <property type="molecule type" value="Transcribed_RNA"/>
</dbReference>
<dbReference type="Pfam" id="PF00621">
    <property type="entry name" value="RhoGEF"/>
    <property type="match status" value="1"/>
</dbReference>
<dbReference type="AlphaFoldDB" id="A0A6B2LE31"/>